<sequence length="121" mass="13095">MTRRRGLAVTGLARTIVDLAAVLDAATLERCLAEAVALHRLRPDAVRAAAARRSSTRGRATLRAVLDAAHGPRRSRSEAETAFLALVRRAGLPDPRTDVPLRGWTVDALWPAERLIVEVDG</sequence>
<accession>A0ABU4VJ62</accession>
<dbReference type="EMBL" id="JAXAVX010000002">
    <property type="protein sequence ID" value="MDX8150961.1"/>
    <property type="molecule type" value="Genomic_DNA"/>
</dbReference>
<evidence type="ECO:0000313" key="1">
    <source>
        <dbReference type="EMBL" id="MDX8150961.1"/>
    </source>
</evidence>
<keyword evidence="2" id="KW-1185">Reference proteome</keyword>
<name>A0ABU4VJ62_9ACTN</name>
<dbReference type="Proteomes" id="UP001277761">
    <property type="component" value="Unassembled WGS sequence"/>
</dbReference>
<gene>
    <name evidence="1" type="ORF">SK069_05095</name>
</gene>
<protein>
    <submittedName>
        <fullName evidence="1">Uncharacterized protein</fullName>
    </submittedName>
</protein>
<comment type="caution">
    <text evidence="1">The sequence shown here is derived from an EMBL/GenBank/DDBJ whole genome shotgun (WGS) entry which is preliminary data.</text>
</comment>
<organism evidence="1 2">
    <name type="scientific">Patulibacter brassicae</name>
    <dbReference type="NCBI Taxonomy" id="1705717"/>
    <lineage>
        <taxon>Bacteria</taxon>
        <taxon>Bacillati</taxon>
        <taxon>Actinomycetota</taxon>
        <taxon>Thermoleophilia</taxon>
        <taxon>Solirubrobacterales</taxon>
        <taxon>Patulibacteraceae</taxon>
        <taxon>Patulibacter</taxon>
    </lineage>
</organism>
<proteinExistence type="predicted"/>
<evidence type="ECO:0000313" key="2">
    <source>
        <dbReference type="Proteomes" id="UP001277761"/>
    </source>
</evidence>
<dbReference type="RefSeq" id="WP_319953114.1">
    <property type="nucleotide sequence ID" value="NZ_JAXAVX010000002.1"/>
</dbReference>
<reference evidence="1 2" key="1">
    <citation type="submission" date="2023-11" db="EMBL/GenBank/DDBJ databases">
        <authorList>
            <person name="Xu M."/>
            <person name="Jiang T."/>
        </authorList>
    </citation>
    <scope>NUCLEOTIDE SEQUENCE [LARGE SCALE GENOMIC DNA]</scope>
    <source>
        <strain evidence="1 2">SD</strain>
    </source>
</reference>